<evidence type="ECO:0000259" key="1">
    <source>
        <dbReference type="Pfam" id="PF05649"/>
    </source>
</evidence>
<gene>
    <name evidence="2" type="ORF">PMAYCL1PPCAC_05289</name>
</gene>
<feature type="domain" description="Peptidase M13 N-terminal" evidence="1">
    <location>
        <begin position="1"/>
        <end position="340"/>
    </location>
</feature>
<accession>A0AAN4Z822</accession>
<dbReference type="InterPro" id="IPR008753">
    <property type="entry name" value="Peptidase_M13_N"/>
</dbReference>
<evidence type="ECO:0000313" key="3">
    <source>
        <dbReference type="Proteomes" id="UP001328107"/>
    </source>
</evidence>
<evidence type="ECO:0000313" key="2">
    <source>
        <dbReference type="EMBL" id="GMR35094.1"/>
    </source>
</evidence>
<protein>
    <recommendedName>
        <fullName evidence="1">Peptidase M13 N-terminal domain-containing protein</fullName>
    </recommendedName>
</protein>
<dbReference type="Gene3D" id="1.10.1380.10">
    <property type="entry name" value="Neutral endopeptidase , domain2"/>
    <property type="match status" value="1"/>
</dbReference>
<dbReference type="Pfam" id="PF05649">
    <property type="entry name" value="Peptidase_M13_N"/>
    <property type="match status" value="1"/>
</dbReference>
<name>A0AAN4Z822_9BILA</name>
<dbReference type="AlphaFoldDB" id="A0AAN4Z822"/>
<feature type="non-terminal residue" evidence="2">
    <location>
        <position position="1"/>
    </location>
</feature>
<dbReference type="InterPro" id="IPR042089">
    <property type="entry name" value="Peptidase_M13_dom_2"/>
</dbReference>
<organism evidence="2 3">
    <name type="scientific">Pristionchus mayeri</name>
    <dbReference type="NCBI Taxonomy" id="1317129"/>
    <lineage>
        <taxon>Eukaryota</taxon>
        <taxon>Metazoa</taxon>
        <taxon>Ecdysozoa</taxon>
        <taxon>Nematoda</taxon>
        <taxon>Chromadorea</taxon>
        <taxon>Rhabditida</taxon>
        <taxon>Rhabditina</taxon>
        <taxon>Diplogasteromorpha</taxon>
        <taxon>Diplogasteroidea</taxon>
        <taxon>Neodiplogasteridae</taxon>
        <taxon>Pristionchus</taxon>
    </lineage>
</organism>
<proteinExistence type="predicted"/>
<dbReference type="Proteomes" id="UP001328107">
    <property type="component" value="Unassembled WGS sequence"/>
</dbReference>
<reference evidence="3" key="1">
    <citation type="submission" date="2022-10" db="EMBL/GenBank/DDBJ databases">
        <title>Genome assembly of Pristionchus species.</title>
        <authorList>
            <person name="Yoshida K."/>
            <person name="Sommer R.J."/>
        </authorList>
    </citation>
    <scope>NUCLEOTIDE SEQUENCE [LARGE SCALE GENOMIC DNA]</scope>
    <source>
        <strain evidence="3">RS5460</strain>
    </source>
</reference>
<sequence length="356" mass="41024">FQNCMRESIEGAQESLQIAYKEMNGWLSTSKDTRPIEDVLIGAYRTNALSMFHISAQIDSKDISSRTILTIEEATPFTGHISIYGAFESFHVDDLLSGRLDKHWLNSLLFNAGLELAKDLGMRADERMRRALAHAILLDYKITRCSPQFAAQTSKPEQWRTTLGELELYDSMFDFRFFLGSYLGRDIPADTEVVIAPGRDYFMRMMAVLQEYSAQEGQQIIRDYIKFKQLFMLTIHSGKLVRSRDLGGLETLRILYTGEDDRSLQCINRVGMVNQLGFVSILEKFWGTKLRENMEKARSIGEDMRREYIDALRKSDVIDEKDRFAMIDKTERVRIRVAVPEASRDPVAQESEYKMV</sequence>
<dbReference type="EMBL" id="BTRK01000002">
    <property type="protein sequence ID" value="GMR35094.1"/>
    <property type="molecule type" value="Genomic_DNA"/>
</dbReference>
<keyword evidence="3" id="KW-1185">Reference proteome</keyword>
<comment type="caution">
    <text evidence="2">The sequence shown here is derived from an EMBL/GenBank/DDBJ whole genome shotgun (WGS) entry which is preliminary data.</text>
</comment>
<feature type="non-terminal residue" evidence="2">
    <location>
        <position position="356"/>
    </location>
</feature>
<dbReference type="GO" id="GO:0006508">
    <property type="term" value="P:proteolysis"/>
    <property type="evidence" value="ECO:0007669"/>
    <property type="project" value="InterPro"/>
</dbReference>